<gene>
    <name evidence="6" type="ORF">AOB60_03100</name>
</gene>
<dbReference type="EMBL" id="LJSN01000002">
    <property type="protein sequence ID" value="PNE40039.1"/>
    <property type="molecule type" value="Genomic_DNA"/>
</dbReference>
<keyword evidence="3" id="KW-0067">ATP-binding</keyword>
<dbReference type="PROSITE" id="PS50893">
    <property type="entry name" value="ABC_TRANSPORTER_2"/>
    <property type="match status" value="1"/>
</dbReference>
<dbReference type="GO" id="GO:0016887">
    <property type="term" value="F:ATP hydrolysis activity"/>
    <property type="evidence" value="ECO:0007669"/>
    <property type="project" value="InterPro"/>
</dbReference>
<dbReference type="SMART" id="SM00382">
    <property type="entry name" value="AAA"/>
    <property type="match status" value="1"/>
</dbReference>
<keyword evidence="2" id="KW-0547">Nucleotide-binding</keyword>
<dbReference type="GO" id="GO:0005524">
    <property type="term" value="F:ATP binding"/>
    <property type="evidence" value="ECO:0007669"/>
    <property type="project" value="UniProtKB-KW"/>
</dbReference>
<evidence type="ECO:0000256" key="3">
    <source>
        <dbReference type="ARBA" id="ARBA00022840"/>
    </source>
</evidence>
<keyword evidence="1" id="KW-0813">Transport</keyword>
<evidence type="ECO:0000313" key="7">
    <source>
        <dbReference type="Proteomes" id="UP000236047"/>
    </source>
</evidence>
<keyword evidence="7" id="KW-1185">Reference proteome</keyword>
<protein>
    <submittedName>
        <fullName evidence="6">ABC transporter</fullName>
    </submittedName>
</protein>
<sequence>MAPDELFALDQVTVRRGRAVLLDEVTCRLSAGVCTALMGPSGAGKSTLLRLLNRLEEPTAGQVRLHGRPLPDSDVLALRRRVGLVGQQPVLLTDHVPDELRVGRPDLTEGQARTLLEQVGLPAAMLTRQTAGLSGGEAQRLCLARALAVGPEVLLLDEPTSALDAASAKAVEQTVRRLVAAGLTVILASHNIAQARRIADEVLVLRAGRPVAHGAAADIDYLKEES</sequence>
<evidence type="ECO:0000259" key="5">
    <source>
        <dbReference type="PROSITE" id="PS50893"/>
    </source>
</evidence>
<dbReference type="PANTHER" id="PTHR43423">
    <property type="entry name" value="ABC TRANSPORTER I FAMILY MEMBER 17"/>
    <property type="match status" value="1"/>
</dbReference>
<comment type="caution">
    <text evidence="6">The sequence shown here is derived from an EMBL/GenBank/DDBJ whole genome shotgun (WGS) entry which is preliminary data.</text>
</comment>
<feature type="domain" description="ABC transporter" evidence="5">
    <location>
        <begin position="7"/>
        <end position="226"/>
    </location>
</feature>
<evidence type="ECO:0000256" key="2">
    <source>
        <dbReference type="ARBA" id="ARBA00022741"/>
    </source>
</evidence>
<dbReference type="Pfam" id="PF00005">
    <property type="entry name" value="ABC_tran"/>
    <property type="match status" value="1"/>
</dbReference>
<evidence type="ECO:0000313" key="6">
    <source>
        <dbReference type="EMBL" id="PNE40039.1"/>
    </source>
</evidence>
<dbReference type="InterPro" id="IPR003593">
    <property type="entry name" value="AAA+_ATPase"/>
</dbReference>
<proteinExistence type="predicted"/>
<dbReference type="InterPro" id="IPR003439">
    <property type="entry name" value="ABC_transporter-like_ATP-bd"/>
</dbReference>
<dbReference type="PROSITE" id="PS00211">
    <property type="entry name" value="ABC_TRANSPORTER_1"/>
    <property type="match status" value="1"/>
</dbReference>
<organism evidence="6 7">
    <name type="scientific">Streptomyces noursei</name>
    <name type="common">Streptomyces albulus</name>
    <dbReference type="NCBI Taxonomy" id="1971"/>
    <lineage>
        <taxon>Bacteria</taxon>
        <taxon>Bacillati</taxon>
        <taxon>Actinomycetota</taxon>
        <taxon>Actinomycetes</taxon>
        <taxon>Kitasatosporales</taxon>
        <taxon>Streptomycetaceae</taxon>
        <taxon>Streptomyces</taxon>
    </lineage>
</organism>
<reference evidence="7" key="1">
    <citation type="submission" date="2015-09" db="EMBL/GenBank/DDBJ databases">
        <authorList>
            <person name="Graham D.E."/>
            <person name="Mahan K.M."/>
            <person name="Klingeman D.M."/>
            <person name="Fida T."/>
            <person name="Giannone R.J."/>
            <person name="Hettich R.L."/>
            <person name="Parry R.J."/>
            <person name="Spain J.C."/>
        </authorList>
    </citation>
    <scope>NUCLEOTIDE SEQUENCE [LARGE SCALE GENOMIC DNA]</scope>
    <source>
        <strain evidence="7">JCM 4701</strain>
    </source>
</reference>
<dbReference type="AlphaFoldDB" id="A0A2N8PG93"/>
<dbReference type="InterPro" id="IPR017871">
    <property type="entry name" value="ABC_transporter-like_CS"/>
</dbReference>
<evidence type="ECO:0000256" key="1">
    <source>
        <dbReference type="ARBA" id="ARBA00022448"/>
    </source>
</evidence>
<dbReference type="InterPro" id="IPR027417">
    <property type="entry name" value="P-loop_NTPase"/>
</dbReference>
<evidence type="ECO:0000256" key="4">
    <source>
        <dbReference type="ARBA" id="ARBA00022967"/>
    </source>
</evidence>
<dbReference type="RefSeq" id="WP_102922726.1">
    <property type="nucleotide sequence ID" value="NZ_LJSN01000002.1"/>
</dbReference>
<name>A0A2N8PG93_STRNR</name>
<dbReference type="Gene3D" id="3.40.50.300">
    <property type="entry name" value="P-loop containing nucleotide triphosphate hydrolases"/>
    <property type="match status" value="1"/>
</dbReference>
<dbReference type="SUPFAM" id="SSF52540">
    <property type="entry name" value="P-loop containing nucleoside triphosphate hydrolases"/>
    <property type="match status" value="1"/>
</dbReference>
<dbReference type="Proteomes" id="UP000236047">
    <property type="component" value="Unassembled WGS sequence"/>
</dbReference>
<dbReference type="PANTHER" id="PTHR43423:SF1">
    <property type="entry name" value="ABC TRANSPORTER I FAMILY MEMBER 17"/>
    <property type="match status" value="1"/>
</dbReference>
<accession>A0A2N8PG93</accession>
<keyword evidence="4" id="KW-1278">Translocase</keyword>